<dbReference type="PROSITE" id="PS50089">
    <property type="entry name" value="ZF_RING_2"/>
    <property type="match status" value="1"/>
</dbReference>
<dbReference type="Gene3D" id="3.30.40.10">
    <property type="entry name" value="Zinc/RING finger domain, C3HC4 (zinc finger)"/>
    <property type="match status" value="1"/>
</dbReference>
<dbReference type="EMBL" id="BLLK01000047">
    <property type="protein sequence ID" value="GFH54269.1"/>
    <property type="molecule type" value="Genomic_DNA"/>
</dbReference>
<evidence type="ECO:0000256" key="6">
    <source>
        <dbReference type="ARBA" id="ARBA00022771"/>
    </source>
</evidence>
<protein>
    <recommendedName>
        <fullName evidence="3">RING-type E3 ubiquitin transferase</fullName>
        <ecNumber evidence="3">2.3.2.27</ecNumber>
    </recommendedName>
</protein>
<feature type="compositionally biased region" description="Basic and acidic residues" evidence="9">
    <location>
        <begin position="297"/>
        <end position="308"/>
    </location>
</feature>
<comment type="pathway">
    <text evidence="2">Protein modification; protein ubiquitination.</text>
</comment>
<comment type="caution">
    <text evidence="11">The sequence shown here is derived from an EMBL/GenBank/DDBJ whole genome shotgun (WGS) entry which is preliminary data.</text>
</comment>
<dbReference type="GO" id="GO:0000151">
    <property type="term" value="C:ubiquitin ligase complex"/>
    <property type="evidence" value="ECO:0007669"/>
    <property type="project" value="InterPro"/>
</dbReference>
<feature type="compositionally biased region" description="Acidic residues" evidence="9">
    <location>
        <begin position="287"/>
        <end position="296"/>
    </location>
</feature>
<feature type="compositionally biased region" description="Polar residues" evidence="9">
    <location>
        <begin position="593"/>
        <end position="604"/>
    </location>
</feature>
<sequence length="742" mass="84477">MGLQHTEVLLKDLLREEFDCAICLDNCSNTHINPDCGHRFCGDCIKTALRSCRKECPSCRLSISTYRTLRQDKQFDRIIEKISNVIAFVQASIQDECIHSGKDTSTSDEKQSKICASVQNCKDCKSTNIESETEVDLQQKLEVSRKRKNVEAESTTQTKKQTDLLFGISNNGKETKRKRITSQCHVDGSLLETITRSEEDQKVAAKDDFALHSRVLVWWPYEKQYFAGTINNILINCDTPHHIIYDDGDEEYTNLNQRKVKPWEGNLSLSAELCLDYMSESSAMVDDSSDDSDYEEESKRKGEKKETTEQTSNECENEVIGMAKGERDCQMTPGTISQIEKQSTPKQKSLLSRDRCLHEKENKTNSKSAFVASLQKYVHREAESFQKMKGESSRHQADDWDKMYRRLVEYRIEMKRRNLIWSGHVSNKEKFRTEFSADLVEWTKAQRQAILDGSLAFSRIEKLTKLGFNWQLCKTEHVLNALKRKCGLLKDIAVGGACAELYITPWLKIQCSLYHAGKVKSELKEQLDFLVGRDWVNLRDDRIKTCRNETKTIDHITTSEGPSLSLSSNKTIDKDMATSHTPIEPSIVHDSNMLHNETKGSQNPRIPRKKKSMQSLPRGGSTPISTSISSIVEGNTIISKNPAIPLSTHTMNQSDDKHSTSRQSLGIDELPSMLRLIIKNLISSNHLDYFPSIETCKLLTNLSTSDALGGLMEFQRGRPVKNKEDHLKSVLKKIFDKKHIIK</sequence>
<dbReference type="InterPro" id="IPR043540">
    <property type="entry name" value="RING1/RING2"/>
</dbReference>
<dbReference type="GO" id="GO:0031519">
    <property type="term" value="C:PcG protein complex"/>
    <property type="evidence" value="ECO:0007669"/>
    <property type="project" value="TreeGrafter"/>
</dbReference>
<proteinExistence type="predicted"/>
<gene>
    <name evidence="11" type="ORF">CTEN210_10745</name>
</gene>
<reference evidence="11 12" key="1">
    <citation type="journal article" date="2021" name="Sci. Rep.">
        <title>The genome of the diatom Chaetoceros tenuissimus carries an ancient integrated fragment of an extant virus.</title>
        <authorList>
            <person name="Hongo Y."/>
            <person name="Kimura K."/>
            <person name="Takaki Y."/>
            <person name="Yoshida Y."/>
            <person name="Baba S."/>
            <person name="Kobayashi G."/>
            <person name="Nagasaki K."/>
            <person name="Hano T."/>
            <person name="Tomaru Y."/>
        </authorList>
    </citation>
    <scope>NUCLEOTIDE SEQUENCE [LARGE SCALE GENOMIC DNA]</scope>
    <source>
        <strain evidence="11 12">NIES-3715</strain>
    </source>
</reference>
<evidence type="ECO:0000256" key="1">
    <source>
        <dbReference type="ARBA" id="ARBA00000900"/>
    </source>
</evidence>
<dbReference type="PANTHER" id="PTHR46076">
    <property type="entry name" value="E3 UBIQUITIN-PROTEIN LIGASE RING1 / RING 2 FAMILY MEMBER"/>
    <property type="match status" value="1"/>
</dbReference>
<comment type="catalytic activity">
    <reaction evidence="1">
        <text>S-ubiquitinyl-[E2 ubiquitin-conjugating enzyme]-L-cysteine + [acceptor protein]-L-lysine = [E2 ubiquitin-conjugating enzyme]-L-cysteine + N(6)-ubiquitinyl-[acceptor protein]-L-lysine.</text>
        <dbReference type="EC" id="2.3.2.27"/>
    </reaction>
</comment>
<keyword evidence="12" id="KW-1185">Reference proteome</keyword>
<dbReference type="GO" id="GO:0061630">
    <property type="term" value="F:ubiquitin protein ligase activity"/>
    <property type="evidence" value="ECO:0007669"/>
    <property type="project" value="UniProtKB-EC"/>
</dbReference>
<keyword evidence="4" id="KW-0808">Transferase</keyword>
<dbReference type="InterPro" id="IPR001841">
    <property type="entry name" value="Znf_RING"/>
</dbReference>
<organism evidence="11 12">
    <name type="scientific">Chaetoceros tenuissimus</name>
    <dbReference type="NCBI Taxonomy" id="426638"/>
    <lineage>
        <taxon>Eukaryota</taxon>
        <taxon>Sar</taxon>
        <taxon>Stramenopiles</taxon>
        <taxon>Ochrophyta</taxon>
        <taxon>Bacillariophyta</taxon>
        <taxon>Coscinodiscophyceae</taxon>
        <taxon>Chaetocerotophycidae</taxon>
        <taxon>Chaetocerotales</taxon>
        <taxon>Chaetocerotaceae</taxon>
        <taxon>Chaetoceros</taxon>
    </lineage>
</organism>
<accession>A0AAD3D194</accession>
<feature type="domain" description="RING-type" evidence="10">
    <location>
        <begin position="20"/>
        <end position="60"/>
    </location>
</feature>
<evidence type="ECO:0000259" key="10">
    <source>
        <dbReference type="PROSITE" id="PS50089"/>
    </source>
</evidence>
<dbReference type="EC" id="2.3.2.27" evidence="3"/>
<feature type="region of interest" description="Disordered" evidence="9">
    <location>
        <begin position="282"/>
        <end position="316"/>
    </location>
</feature>
<evidence type="ECO:0000256" key="8">
    <source>
        <dbReference type="PROSITE-ProRule" id="PRU00175"/>
    </source>
</evidence>
<evidence type="ECO:0000256" key="9">
    <source>
        <dbReference type="SAM" id="MobiDB-lite"/>
    </source>
</evidence>
<dbReference type="Pfam" id="PF13923">
    <property type="entry name" value="zf-C3HC4_2"/>
    <property type="match status" value="1"/>
</dbReference>
<dbReference type="InterPro" id="IPR013083">
    <property type="entry name" value="Znf_RING/FYVE/PHD"/>
</dbReference>
<dbReference type="SMART" id="SM00184">
    <property type="entry name" value="RING"/>
    <property type="match status" value="1"/>
</dbReference>
<evidence type="ECO:0000256" key="2">
    <source>
        <dbReference type="ARBA" id="ARBA00004906"/>
    </source>
</evidence>
<evidence type="ECO:0000256" key="7">
    <source>
        <dbReference type="ARBA" id="ARBA00022833"/>
    </source>
</evidence>
<evidence type="ECO:0000313" key="12">
    <source>
        <dbReference type="Proteomes" id="UP001054902"/>
    </source>
</evidence>
<dbReference type="PANTHER" id="PTHR46076:SF3">
    <property type="entry name" value="E3 UBIQUITIN-PROTEIN LIGASE RING1"/>
    <property type="match status" value="1"/>
</dbReference>
<dbReference type="InterPro" id="IPR017907">
    <property type="entry name" value="Znf_RING_CS"/>
</dbReference>
<evidence type="ECO:0000313" key="11">
    <source>
        <dbReference type="EMBL" id="GFH54269.1"/>
    </source>
</evidence>
<dbReference type="SUPFAM" id="SSF57850">
    <property type="entry name" value="RING/U-box"/>
    <property type="match status" value="1"/>
</dbReference>
<dbReference type="GO" id="GO:0003682">
    <property type="term" value="F:chromatin binding"/>
    <property type="evidence" value="ECO:0007669"/>
    <property type="project" value="TreeGrafter"/>
</dbReference>
<evidence type="ECO:0000256" key="5">
    <source>
        <dbReference type="ARBA" id="ARBA00022723"/>
    </source>
</evidence>
<dbReference type="Proteomes" id="UP001054902">
    <property type="component" value="Unassembled WGS sequence"/>
</dbReference>
<keyword evidence="5" id="KW-0479">Metal-binding</keyword>
<dbReference type="AlphaFoldDB" id="A0AAD3D194"/>
<feature type="region of interest" description="Disordered" evidence="9">
    <location>
        <begin position="582"/>
        <end position="627"/>
    </location>
</feature>
<evidence type="ECO:0000256" key="4">
    <source>
        <dbReference type="ARBA" id="ARBA00022679"/>
    </source>
</evidence>
<dbReference type="PROSITE" id="PS00518">
    <property type="entry name" value="ZF_RING_1"/>
    <property type="match status" value="1"/>
</dbReference>
<evidence type="ECO:0000256" key="3">
    <source>
        <dbReference type="ARBA" id="ARBA00012483"/>
    </source>
</evidence>
<keyword evidence="7" id="KW-0862">Zinc</keyword>
<dbReference type="Gene3D" id="2.30.30.140">
    <property type="match status" value="1"/>
</dbReference>
<name>A0AAD3D194_9STRA</name>
<dbReference type="Gene3D" id="6.10.140.530">
    <property type="match status" value="1"/>
</dbReference>
<dbReference type="GO" id="GO:0008270">
    <property type="term" value="F:zinc ion binding"/>
    <property type="evidence" value="ECO:0007669"/>
    <property type="project" value="UniProtKB-KW"/>
</dbReference>
<keyword evidence="6 8" id="KW-0863">Zinc-finger</keyword>